<dbReference type="PROSITE" id="PS50891">
    <property type="entry name" value="LOB"/>
    <property type="match status" value="1"/>
</dbReference>
<evidence type="ECO:0000313" key="4">
    <source>
        <dbReference type="EMBL" id="KAE7999573.1"/>
    </source>
</evidence>
<dbReference type="AlphaFoldDB" id="A0A5N6QNB1"/>
<evidence type="ECO:0000259" key="3">
    <source>
        <dbReference type="PROSITE" id="PS50891"/>
    </source>
</evidence>
<evidence type="ECO:0000313" key="5">
    <source>
        <dbReference type="Proteomes" id="UP000327013"/>
    </source>
</evidence>
<dbReference type="PANTHER" id="PTHR31301:SF178">
    <property type="entry name" value="LOB DOMAIN-CONTAINING PROTEIN 36-LIKE"/>
    <property type="match status" value="1"/>
</dbReference>
<accession>A0A5N6QNB1</accession>
<feature type="compositionally biased region" description="Low complexity" evidence="2">
    <location>
        <begin position="284"/>
        <end position="294"/>
    </location>
</feature>
<keyword evidence="5" id="KW-1185">Reference proteome</keyword>
<dbReference type="Proteomes" id="UP000327013">
    <property type="component" value="Chromosome 1"/>
</dbReference>
<protein>
    <recommendedName>
        <fullName evidence="3">LOB domain-containing protein</fullName>
    </recommendedName>
</protein>
<dbReference type="PANTHER" id="PTHR31301">
    <property type="entry name" value="LOB DOMAIN-CONTAINING PROTEIN 4-RELATED"/>
    <property type="match status" value="1"/>
</dbReference>
<proteinExistence type="inferred from homology"/>
<comment type="similarity">
    <text evidence="1">Belongs to the LOB domain-containing protein family.</text>
</comment>
<reference evidence="4 5" key="1">
    <citation type="submission" date="2019-06" db="EMBL/GenBank/DDBJ databases">
        <title>A chromosomal-level reference genome of Carpinus fangiana (Coryloideae, Betulaceae).</title>
        <authorList>
            <person name="Yang X."/>
            <person name="Wang Z."/>
            <person name="Zhang L."/>
            <person name="Hao G."/>
            <person name="Liu J."/>
            <person name="Yang Y."/>
        </authorList>
    </citation>
    <scope>NUCLEOTIDE SEQUENCE [LARGE SCALE GENOMIC DNA]</scope>
    <source>
        <strain evidence="4">Cfa_2016G</strain>
        <tissue evidence="4">Leaf</tissue>
    </source>
</reference>
<dbReference type="EMBL" id="CM017321">
    <property type="protein sequence ID" value="KAE7999573.1"/>
    <property type="molecule type" value="Genomic_DNA"/>
</dbReference>
<evidence type="ECO:0000256" key="1">
    <source>
        <dbReference type="ARBA" id="ARBA00005474"/>
    </source>
</evidence>
<sequence length="307" mass="33544">MSSPNTPCAACKLQRRKCTQECVFAPYFPPDLPQKFANLHKVFGASNVAKLLNELNASEREAAVNTLAYEAESRLQDPVYGCVGLVSLLQHKLREVKTDLMTAQKELSTYIGPQAMLPINIQPQGFIPQQQMHSGNPSSSAAVLPYNMSPMLGIPTGAPTHGGRLVIREPQTQHQHHQQQIFEAQQLAAAVAAREQQEILRTYEQQQQQQPELVRFNGGFDPALGGGLVTASGFNQMNVGGGVMSPSLALGNFENSYQMQPQQGEHHGHPLHHALQAQLLLQPEQQGEQTQQAQSESEEGRGIGPSC</sequence>
<dbReference type="InterPro" id="IPR004883">
    <property type="entry name" value="LOB"/>
</dbReference>
<name>A0A5N6QNB1_9ROSI</name>
<gene>
    <name evidence="4" type="ORF">FH972_003986</name>
</gene>
<dbReference type="Pfam" id="PF03195">
    <property type="entry name" value="LOB"/>
    <property type="match status" value="1"/>
</dbReference>
<evidence type="ECO:0000256" key="2">
    <source>
        <dbReference type="SAM" id="MobiDB-lite"/>
    </source>
</evidence>
<dbReference type="OrthoDB" id="772606at2759"/>
<feature type="domain" description="LOB" evidence="3">
    <location>
        <begin position="6"/>
        <end position="107"/>
    </location>
</feature>
<feature type="region of interest" description="Disordered" evidence="2">
    <location>
        <begin position="284"/>
        <end position="307"/>
    </location>
</feature>
<organism evidence="4 5">
    <name type="scientific">Carpinus fangiana</name>
    <dbReference type="NCBI Taxonomy" id="176857"/>
    <lineage>
        <taxon>Eukaryota</taxon>
        <taxon>Viridiplantae</taxon>
        <taxon>Streptophyta</taxon>
        <taxon>Embryophyta</taxon>
        <taxon>Tracheophyta</taxon>
        <taxon>Spermatophyta</taxon>
        <taxon>Magnoliopsida</taxon>
        <taxon>eudicotyledons</taxon>
        <taxon>Gunneridae</taxon>
        <taxon>Pentapetalae</taxon>
        <taxon>rosids</taxon>
        <taxon>fabids</taxon>
        <taxon>Fagales</taxon>
        <taxon>Betulaceae</taxon>
        <taxon>Carpinus</taxon>
    </lineage>
</organism>